<evidence type="ECO:0000256" key="18">
    <source>
        <dbReference type="ARBA" id="ARBA00037982"/>
    </source>
</evidence>
<keyword evidence="24" id="KW-1185">Reference proteome</keyword>
<dbReference type="PROSITE" id="PS50011">
    <property type="entry name" value="PROTEIN_KINASE_DOM"/>
    <property type="match status" value="1"/>
</dbReference>
<dbReference type="GO" id="GO:0005524">
    <property type="term" value="F:ATP binding"/>
    <property type="evidence" value="ECO:0007669"/>
    <property type="project" value="UniProtKB-UniRule"/>
</dbReference>
<evidence type="ECO:0000256" key="5">
    <source>
        <dbReference type="ARBA" id="ARBA00022679"/>
    </source>
</evidence>
<dbReference type="InterPro" id="IPR000719">
    <property type="entry name" value="Prot_kinase_dom"/>
</dbReference>
<comment type="similarity">
    <text evidence="18">Belongs to the protein kinase superfamily. Ser/Thr protein kinase family. GCN2 subfamily.</text>
</comment>
<evidence type="ECO:0000259" key="22">
    <source>
        <dbReference type="PROSITE" id="PS50011"/>
    </source>
</evidence>
<dbReference type="InterPro" id="IPR050339">
    <property type="entry name" value="CC_SR_Kinase"/>
</dbReference>
<evidence type="ECO:0000256" key="20">
    <source>
        <dbReference type="PROSITE-ProRule" id="PRU10141"/>
    </source>
</evidence>
<gene>
    <name evidence="23" type="ORF">NQ315_010376</name>
</gene>
<dbReference type="InterPro" id="IPR008271">
    <property type="entry name" value="Ser/Thr_kinase_AS"/>
</dbReference>
<evidence type="ECO:0000256" key="1">
    <source>
        <dbReference type="ARBA" id="ARBA00004115"/>
    </source>
</evidence>
<dbReference type="Gene3D" id="3.30.200.20">
    <property type="entry name" value="Phosphorylase Kinase, domain 1"/>
    <property type="match status" value="1"/>
</dbReference>
<dbReference type="Gene3D" id="1.10.510.10">
    <property type="entry name" value="Transferase(Phosphotransferase) domain 1"/>
    <property type="match status" value="1"/>
</dbReference>
<keyword evidence="16" id="KW-0325">Glycoprotein</keyword>
<dbReference type="SUPFAM" id="SSF56112">
    <property type="entry name" value="Protein kinase-like (PK-like)"/>
    <property type="match status" value="1"/>
</dbReference>
<dbReference type="PROSITE" id="PS00107">
    <property type="entry name" value="PROTEIN_KINASE_ATP"/>
    <property type="match status" value="1"/>
</dbReference>
<dbReference type="EMBL" id="JANEYG010000004">
    <property type="protein sequence ID" value="KAJ8923794.1"/>
    <property type="molecule type" value="Genomic_DNA"/>
</dbReference>
<evidence type="ECO:0000256" key="2">
    <source>
        <dbReference type="ARBA" id="ARBA00012513"/>
    </source>
</evidence>
<dbReference type="Proteomes" id="UP001159042">
    <property type="component" value="Unassembled WGS sequence"/>
</dbReference>
<proteinExistence type="inferred from homology"/>
<dbReference type="InterPro" id="IPR015943">
    <property type="entry name" value="WD40/YVTN_repeat-like_dom_sf"/>
</dbReference>
<dbReference type="PANTHER" id="PTHR11042">
    <property type="entry name" value="EUKARYOTIC TRANSLATION INITIATION FACTOR 2-ALPHA KINASE EIF2-ALPHA KINASE -RELATED"/>
    <property type="match status" value="1"/>
</dbReference>
<dbReference type="PANTHER" id="PTHR11042:SF91">
    <property type="entry name" value="EUKARYOTIC TRANSLATION INITIATION FACTOR 2-ALPHA KINASE"/>
    <property type="match status" value="1"/>
</dbReference>
<name>A0AAV8WB73_9CUCU</name>
<evidence type="ECO:0000313" key="24">
    <source>
        <dbReference type="Proteomes" id="UP001159042"/>
    </source>
</evidence>
<evidence type="ECO:0000256" key="13">
    <source>
        <dbReference type="ARBA" id="ARBA00022989"/>
    </source>
</evidence>
<comment type="caution">
    <text evidence="23">The sequence shown here is derived from an EMBL/GenBank/DDBJ whole genome shotgun (WGS) entry which is preliminary data.</text>
</comment>
<evidence type="ECO:0000256" key="3">
    <source>
        <dbReference type="ARBA" id="ARBA00022527"/>
    </source>
</evidence>
<dbReference type="FunFam" id="1.10.510.10:FF:000251">
    <property type="entry name" value="eukaryotic translation initiation factor 2-alpha kinase 3"/>
    <property type="match status" value="1"/>
</dbReference>
<keyword evidence="10" id="KW-0256">Endoplasmic reticulum</keyword>
<reference evidence="23 24" key="1">
    <citation type="journal article" date="2023" name="Insect Mol. Biol.">
        <title>Genome sequencing provides insights into the evolution of gene families encoding plant cell wall-degrading enzymes in longhorned beetles.</title>
        <authorList>
            <person name="Shin N.R."/>
            <person name="Okamura Y."/>
            <person name="Kirsch R."/>
            <person name="Pauchet Y."/>
        </authorList>
    </citation>
    <scope>NUCLEOTIDE SEQUENCE [LARGE SCALE GENOMIC DNA]</scope>
    <source>
        <strain evidence="23">EAD_L_NR</strain>
    </source>
</reference>
<evidence type="ECO:0000256" key="9">
    <source>
        <dbReference type="ARBA" id="ARBA00022777"/>
    </source>
</evidence>
<dbReference type="SMART" id="SM00220">
    <property type="entry name" value="S_TKc"/>
    <property type="match status" value="1"/>
</dbReference>
<keyword evidence="12" id="KW-0810">Translation regulation</keyword>
<dbReference type="Pfam" id="PF00069">
    <property type="entry name" value="Pkinase"/>
    <property type="match status" value="2"/>
</dbReference>
<keyword evidence="8 20" id="KW-0547">Nucleotide-binding</keyword>
<comment type="subcellular location">
    <subcellularLocation>
        <location evidence="1">Endoplasmic reticulum membrane</location>
        <topology evidence="1">Single-pass type I membrane protein</topology>
    </subcellularLocation>
</comment>
<dbReference type="PROSITE" id="PS00108">
    <property type="entry name" value="PROTEIN_KINASE_ST"/>
    <property type="match status" value="1"/>
</dbReference>
<evidence type="ECO:0000256" key="11">
    <source>
        <dbReference type="ARBA" id="ARBA00022840"/>
    </source>
</evidence>
<feature type="domain" description="Protein kinase" evidence="22">
    <location>
        <begin position="461"/>
        <end position="881"/>
    </location>
</feature>
<dbReference type="SUPFAM" id="SSF50998">
    <property type="entry name" value="Quinoprotein alcohol dehydrogenase-like"/>
    <property type="match status" value="1"/>
</dbReference>
<dbReference type="GO" id="GO:0005789">
    <property type="term" value="C:endoplasmic reticulum membrane"/>
    <property type="evidence" value="ECO:0007669"/>
    <property type="project" value="UniProtKB-SubCell"/>
</dbReference>
<keyword evidence="13" id="KW-1133">Transmembrane helix</keyword>
<dbReference type="GO" id="GO:0004694">
    <property type="term" value="F:eukaryotic translation initiation factor 2alpha kinase activity"/>
    <property type="evidence" value="ECO:0007669"/>
    <property type="project" value="TreeGrafter"/>
</dbReference>
<evidence type="ECO:0000256" key="15">
    <source>
        <dbReference type="ARBA" id="ARBA00023136"/>
    </source>
</evidence>
<evidence type="ECO:0000256" key="21">
    <source>
        <dbReference type="SAM" id="SignalP"/>
    </source>
</evidence>
<dbReference type="FunFam" id="3.30.200.20:FF:000193">
    <property type="entry name" value="Eukaryotic translation initiation factor 2-alpha kinase 3"/>
    <property type="match status" value="1"/>
</dbReference>
<keyword evidence="15" id="KW-0472">Membrane</keyword>
<dbReference type="EC" id="2.7.11.1" evidence="2"/>
<keyword evidence="11 20" id="KW-0067">ATP-binding</keyword>
<keyword evidence="5" id="KW-0808">Transferase</keyword>
<keyword evidence="3" id="KW-0723">Serine/threonine-protein kinase</keyword>
<evidence type="ECO:0000256" key="16">
    <source>
        <dbReference type="ARBA" id="ARBA00023180"/>
    </source>
</evidence>
<protein>
    <recommendedName>
        <fullName evidence="2">non-specific serine/threonine protein kinase</fullName>
        <ecNumber evidence="2">2.7.11.1</ecNumber>
    </recommendedName>
    <alternativeName>
        <fullName evidence="19">PRKR-like endoplasmic reticulum kinase</fullName>
    </alternativeName>
</protein>
<feature type="signal peptide" evidence="21">
    <location>
        <begin position="1"/>
        <end position="20"/>
    </location>
</feature>
<evidence type="ECO:0000256" key="19">
    <source>
        <dbReference type="ARBA" id="ARBA00041500"/>
    </source>
</evidence>
<dbReference type="InterPro" id="IPR017441">
    <property type="entry name" value="Protein_kinase_ATP_BS"/>
</dbReference>
<dbReference type="InterPro" id="IPR011047">
    <property type="entry name" value="Quinoprotein_ADH-like_sf"/>
</dbReference>
<feature type="chain" id="PRO_5043798846" description="non-specific serine/threonine protein kinase" evidence="21">
    <location>
        <begin position="21"/>
        <end position="903"/>
    </location>
</feature>
<keyword evidence="4" id="KW-0597">Phosphoprotein</keyword>
<keyword evidence="7 21" id="KW-0732">Signal</keyword>
<dbReference type="Gene3D" id="2.130.10.10">
    <property type="entry name" value="YVTN repeat-like/Quinoprotein amine dehydrogenase"/>
    <property type="match status" value="1"/>
</dbReference>
<evidence type="ECO:0000256" key="6">
    <source>
        <dbReference type="ARBA" id="ARBA00022692"/>
    </source>
</evidence>
<evidence type="ECO:0000256" key="12">
    <source>
        <dbReference type="ARBA" id="ARBA00022845"/>
    </source>
</evidence>
<accession>A0AAV8WB73</accession>
<keyword evidence="17" id="KW-0834">Unfolded protein response</keyword>
<dbReference type="GO" id="GO:0006986">
    <property type="term" value="P:response to unfolded protein"/>
    <property type="evidence" value="ECO:0007669"/>
    <property type="project" value="UniProtKB-KW"/>
</dbReference>
<dbReference type="GO" id="GO:0005634">
    <property type="term" value="C:nucleus"/>
    <property type="evidence" value="ECO:0007669"/>
    <property type="project" value="TreeGrafter"/>
</dbReference>
<evidence type="ECO:0000313" key="23">
    <source>
        <dbReference type="EMBL" id="KAJ8923794.1"/>
    </source>
</evidence>
<sequence length="903" mass="103068">MFKSVILTVFSLMTLPQIKSEPIYNNIPSLPYCSDQNGSGLVLVSTLDGNLSAVNSTGSLVWQLNTGPGPLLISNIHKLELTNNGELIRIIPSLTGTIYKFDGSTIDPIPITAESLLKSSFRYSDDLVIAGGIEVRTYGVGFRNGKLIYECTSVKCSNRGSQEMDDMLLVERTTHTVRAVEPNTGNERWNFSVGLHNIKLPRVSCIDSHAKEFDWNLTAVLPEGKLRASLILNNVERTWQYTFTSPIVRVWGWNGKNLTEVNLFSQKNIPNVVISSEAYLPSIYIGMHNRQLYIHESVGMQDVLHGKANNELAVTESSSITKIPWKPIPASSEVVEEDSTALSVLNLSEYVNGNGFYLYTEADLRKKDTALCDSNNSFLGTVIPEKAMDDVISLYSMFVWWREFFLMMSSLIICHFLFRFWIQHYQKQEVIIVEKPVEAHITRDLSIPDKETFSSPYLNDFETIRCIGKGGFGLVFEVKKKIDECSYAIKRITLPNEEKSRDRVMREVKALAKLDHKNIVRYFNSWVEHPPLGWQQEHDKKWLENFTDGQSLYLDGNTSITTPTHTSYKPKRSKSVSVSIDIPLKSFEGDIPSFDEDSGKESDDSYIVFENNSQSSQKQENSNAAHVAFEDTPNISAVSSLKGASSNSSVSHAKKKINWKRPGRRHHSWDLTTENNGISKKFTTPPVYLYIQMQLCQKQSLKEWLRSNQEREYCQLLDIFLQILDAVEYVHLSGLIHRDLKPSNIFFSLDGQIKVGDFGLVKDMDDAFDLEMIKSGHSPSYRGHTVEVGTQLYMSPEQFQSRIYDYKVDIYSLGLIFFELLVPFSTDMERIKTLTDVKKNKYPKDFSKKYPNEFILLQNMLCQDPNKRLTTIGIKARSPFNKKDKNYNEDWHYRLANFQKKLV</sequence>
<keyword evidence="9" id="KW-0418">Kinase</keyword>
<keyword evidence="14" id="KW-0346">Stress response</keyword>
<organism evidence="23 24">
    <name type="scientific">Exocentrus adspersus</name>
    <dbReference type="NCBI Taxonomy" id="1586481"/>
    <lineage>
        <taxon>Eukaryota</taxon>
        <taxon>Metazoa</taxon>
        <taxon>Ecdysozoa</taxon>
        <taxon>Arthropoda</taxon>
        <taxon>Hexapoda</taxon>
        <taxon>Insecta</taxon>
        <taxon>Pterygota</taxon>
        <taxon>Neoptera</taxon>
        <taxon>Endopterygota</taxon>
        <taxon>Coleoptera</taxon>
        <taxon>Polyphaga</taxon>
        <taxon>Cucujiformia</taxon>
        <taxon>Chrysomeloidea</taxon>
        <taxon>Cerambycidae</taxon>
        <taxon>Lamiinae</taxon>
        <taxon>Acanthocinini</taxon>
        <taxon>Exocentrus</taxon>
    </lineage>
</organism>
<keyword evidence="6" id="KW-0812">Transmembrane</keyword>
<dbReference type="InterPro" id="IPR011009">
    <property type="entry name" value="Kinase-like_dom_sf"/>
</dbReference>
<evidence type="ECO:0000256" key="8">
    <source>
        <dbReference type="ARBA" id="ARBA00022741"/>
    </source>
</evidence>
<feature type="binding site" evidence="20">
    <location>
        <position position="490"/>
    </location>
    <ligand>
        <name>ATP</name>
        <dbReference type="ChEBI" id="CHEBI:30616"/>
    </ligand>
</feature>
<evidence type="ECO:0000256" key="7">
    <source>
        <dbReference type="ARBA" id="ARBA00022729"/>
    </source>
</evidence>
<evidence type="ECO:0000256" key="4">
    <source>
        <dbReference type="ARBA" id="ARBA00022553"/>
    </source>
</evidence>
<evidence type="ECO:0000256" key="17">
    <source>
        <dbReference type="ARBA" id="ARBA00023230"/>
    </source>
</evidence>
<evidence type="ECO:0000256" key="14">
    <source>
        <dbReference type="ARBA" id="ARBA00023016"/>
    </source>
</evidence>
<dbReference type="AlphaFoldDB" id="A0AAV8WB73"/>
<evidence type="ECO:0000256" key="10">
    <source>
        <dbReference type="ARBA" id="ARBA00022824"/>
    </source>
</evidence>